<dbReference type="Gene3D" id="3.10.450.70">
    <property type="entry name" value="Disulphide bond isomerase, DsbC/G, N-terminal"/>
    <property type="match status" value="1"/>
</dbReference>
<dbReference type="RefSeq" id="WP_326507171.1">
    <property type="nucleotide sequence ID" value="NZ_JAWIIV010000011.1"/>
</dbReference>
<feature type="signal peptide" evidence="7">
    <location>
        <begin position="1"/>
        <end position="19"/>
    </location>
</feature>
<accession>A0ABU6JAJ5</accession>
<dbReference type="InterPro" id="IPR009094">
    <property type="entry name" value="DiS-bond_isomerase_DsbC/G_N_sf"/>
</dbReference>
<evidence type="ECO:0000256" key="3">
    <source>
        <dbReference type="ARBA" id="ARBA00022729"/>
    </source>
</evidence>
<dbReference type="CDD" id="cd03020">
    <property type="entry name" value="DsbA_DsbC_DsbG"/>
    <property type="match status" value="1"/>
</dbReference>
<sequence length="236" mass="26043">MKKFFAGLITATVAFAAQATDPETLAVMAKLKEKYPSTTFNSVERAPIAGIFEVSMGKNIAYTDRDLRYFLFGSMYDMVSQQDLTASKRQALSRIDWNDLPLKDALVTVKGNGSRKVAVFSDPDCPYCRKLENELAKLTNVTIYTFMYPIDSLHPQARRKAESIWCAKDAQNLWIKHLTENAPIPNANCDNPVGRNVTLAGKLGINGTPYLIAQDGRSLPGMAPADRLDGFINGGK</sequence>
<evidence type="ECO:0000256" key="6">
    <source>
        <dbReference type="ARBA" id="ARBA00023284"/>
    </source>
</evidence>
<dbReference type="InterPro" id="IPR033954">
    <property type="entry name" value="DiS-bond_Isoase_DsbC/G"/>
</dbReference>
<dbReference type="SUPFAM" id="SSF54423">
    <property type="entry name" value="DsbC/DsbG N-terminal domain-like"/>
    <property type="match status" value="1"/>
</dbReference>
<keyword evidence="4 7" id="KW-0574">Periplasm</keyword>
<feature type="domain" description="Thioredoxin-like fold" evidence="9">
    <location>
        <begin position="109"/>
        <end position="229"/>
    </location>
</feature>
<dbReference type="InterPro" id="IPR051470">
    <property type="entry name" value="Thiol:disulfide_interchange"/>
</dbReference>
<name>A0ABU6JAJ5_9BURK</name>
<keyword evidence="6 7" id="KW-0676">Redox-active center</keyword>
<comment type="similarity">
    <text evidence="2 7">Belongs to the thioredoxin family. DsbC subfamily.</text>
</comment>
<dbReference type="SUPFAM" id="SSF52833">
    <property type="entry name" value="Thioredoxin-like"/>
    <property type="match status" value="1"/>
</dbReference>
<dbReference type="Pfam" id="PF13098">
    <property type="entry name" value="Thioredoxin_2"/>
    <property type="match status" value="1"/>
</dbReference>
<protein>
    <recommendedName>
        <fullName evidence="7">Thiol:disulfide interchange protein</fullName>
    </recommendedName>
</protein>
<organism evidence="10 11">
    <name type="scientific">Noviherbaspirillum album</name>
    <dbReference type="NCBI Taxonomy" id="3080276"/>
    <lineage>
        <taxon>Bacteria</taxon>
        <taxon>Pseudomonadati</taxon>
        <taxon>Pseudomonadota</taxon>
        <taxon>Betaproteobacteria</taxon>
        <taxon>Burkholderiales</taxon>
        <taxon>Oxalobacteraceae</taxon>
        <taxon>Noviherbaspirillum</taxon>
    </lineage>
</organism>
<evidence type="ECO:0000259" key="9">
    <source>
        <dbReference type="Pfam" id="PF13098"/>
    </source>
</evidence>
<comment type="caution">
    <text evidence="10">The sequence shown here is derived from an EMBL/GenBank/DDBJ whole genome shotgun (WGS) entry which is preliminary data.</text>
</comment>
<feature type="chain" id="PRO_5045007984" description="Thiol:disulfide interchange protein" evidence="7">
    <location>
        <begin position="20"/>
        <end position="236"/>
    </location>
</feature>
<evidence type="ECO:0000313" key="11">
    <source>
        <dbReference type="Proteomes" id="UP001352263"/>
    </source>
</evidence>
<gene>
    <name evidence="10" type="ORF">RY831_14925</name>
</gene>
<comment type="subcellular location">
    <subcellularLocation>
        <location evidence="1 7">Periplasm</location>
    </subcellularLocation>
</comment>
<dbReference type="PANTHER" id="PTHR35272:SF3">
    <property type="entry name" value="THIOL:DISULFIDE INTERCHANGE PROTEIN DSBC"/>
    <property type="match status" value="1"/>
</dbReference>
<dbReference type="PANTHER" id="PTHR35272">
    <property type="entry name" value="THIOL:DISULFIDE INTERCHANGE PROTEIN DSBC-RELATED"/>
    <property type="match status" value="1"/>
</dbReference>
<dbReference type="Gene3D" id="3.40.30.10">
    <property type="entry name" value="Glutaredoxin"/>
    <property type="match status" value="1"/>
</dbReference>
<dbReference type="InterPro" id="IPR036249">
    <property type="entry name" value="Thioredoxin-like_sf"/>
</dbReference>
<reference evidence="10 11" key="1">
    <citation type="submission" date="2023-10" db="EMBL/GenBank/DDBJ databases">
        <title>Noviherbaspirillum sp. CPCC 100848 genome assembly.</title>
        <authorList>
            <person name="Li X.Y."/>
            <person name="Fang X.M."/>
        </authorList>
    </citation>
    <scope>NUCLEOTIDE SEQUENCE [LARGE SCALE GENOMIC DNA]</scope>
    <source>
        <strain evidence="10 11">CPCC 100848</strain>
    </source>
</reference>
<evidence type="ECO:0000256" key="7">
    <source>
        <dbReference type="RuleBase" id="RU364038"/>
    </source>
</evidence>
<feature type="domain" description="Disulphide bond isomerase DsbC/G N-terminal" evidence="8">
    <location>
        <begin position="19"/>
        <end position="86"/>
    </location>
</feature>
<keyword evidence="3 7" id="KW-0732">Signal</keyword>
<evidence type="ECO:0000256" key="5">
    <source>
        <dbReference type="ARBA" id="ARBA00023157"/>
    </source>
</evidence>
<dbReference type="InterPro" id="IPR012336">
    <property type="entry name" value="Thioredoxin-like_fold"/>
</dbReference>
<proteinExistence type="inferred from homology"/>
<evidence type="ECO:0000313" key="10">
    <source>
        <dbReference type="EMBL" id="MEC4720453.1"/>
    </source>
</evidence>
<dbReference type="InterPro" id="IPR018950">
    <property type="entry name" value="DiS-bond_isomerase_DsbC/G_N"/>
</dbReference>
<comment type="function">
    <text evidence="7">Required for disulfide bond formation in some periplasmic proteins. Acts by transferring its disulfide bond to other proteins and is reduced in the process.</text>
</comment>
<evidence type="ECO:0000256" key="1">
    <source>
        <dbReference type="ARBA" id="ARBA00004418"/>
    </source>
</evidence>
<dbReference type="EMBL" id="JAWIIV010000011">
    <property type="protein sequence ID" value="MEC4720453.1"/>
    <property type="molecule type" value="Genomic_DNA"/>
</dbReference>
<evidence type="ECO:0000256" key="4">
    <source>
        <dbReference type="ARBA" id="ARBA00022764"/>
    </source>
</evidence>
<keyword evidence="5" id="KW-1015">Disulfide bond</keyword>
<dbReference type="Pfam" id="PF10411">
    <property type="entry name" value="DsbC_N"/>
    <property type="match status" value="1"/>
</dbReference>
<evidence type="ECO:0000259" key="8">
    <source>
        <dbReference type="Pfam" id="PF10411"/>
    </source>
</evidence>
<keyword evidence="11" id="KW-1185">Reference proteome</keyword>
<evidence type="ECO:0000256" key="2">
    <source>
        <dbReference type="ARBA" id="ARBA00009813"/>
    </source>
</evidence>
<dbReference type="Proteomes" id="UP001352263">
    <property type="component" value="Unassembled WGS sequence"/>
</dbReference>